<evidence type="ECO:0000256" key="6">
    <source>
        <dbReference type="ARBA" id="ARBA00022801"/>
    </source>
</evidence>
<dbReference type="EMBL" id="CAFAAP010000020">
    <property type="protein sequence ID" value="CAB4795559.1"/>
    <property type="molecule type" value="Genomic_DNA"/>
</dbReference>
<accession>A0A6J6AVM1</accession>
<comment type="cofactor">
    <cofactor evidence="2">
        <name>Mg(2+)</name>
        <dbReference type="ChEBI" id="CHEBI:18420"/>
    </cofactor>
</comment>
<dbReference type="CDD" id="cd01639">
    <property type="entry name" value="IMPase"/>
    <property type="match status" value="1"/>
</dbReference>
<dbReference type="PROSITE" id="PS00629">
    <property type="entry name" value="IMP_1"/>
    <property type="match status" value="1"/>
</dbReference>
<dbReference type="EMBL" id="CAEZSE010000012">
    <property type="protein sequence ID" value="CAB4530133.1"/>
    <property type="molecule type" value="Genomic_DNA"/>
</dbReference>
<dbReference type="InterPro" id="IPR020550">
    <property type="entry name" value="Inositol_monophosphatase_CS"/>
</dbReference>
<dbReference type="Pfam" id="PF00459">
    <property type="entry name" value="Inositol_P"/>
    <property type="match status" value="1"/>
</dbReference>
<name>A0A6J6AVM1_9ZZZZ</name>
<dbReference type="SUPFAM" id="SSF56655">
    <property type="entry name" value="Carbohydrate phosphatase"/>
    <property type="match status" value="1"/>
</dbReference>
<keyword evidence="7" id="KW-0460">Magnesium</keyword>
<dbReference type="EC" id="3.1.3.25" evidence="4"/>
<evidence type="ECO:0000256" key="1">
    <source>
        <dbReference type="ARBA" id="ARBA00001033"/>
    </source>
</evidence>
<proteinExistence type="inferred from homology"/>
<evidence type="ECO:0000256" key="5">
    <source>
        <dbReference type="ARBA" id="ARBA00022723"/>
    </source>
</evidence>
<evidence type="ECO:0000256" key="2">
    <source>
        <dbReference type="ARBA" id="ARBA00001946"/>
    </source>
</evidence>
<dbReference type="PANTHER" id="PTHR20854:SF4">
    <property type="entry name" value="INOSITOL-1-MONOPHOSPHATASE-RELATED"/>
    <property type="match status" value="1"/>
</dbReference>
<dbReference type="PRINTS" id="PR00377">
    <property type="entry name" value="IMPHPHTASES"/>
</dbReference>
<dbReference type="AlphaFoldDB" id="A0A6J6AVM1"/>
<protein>
    <recommendedName>
        <fullName evidence="4">inositol-phosphate phosphatase</fullName>
        <ecNumber evidence="4">3.1.3.25</ecNumber>
    </recommendedName>
</protein>
<organism evidence="8">
    <name type="scientific">freshwater metagenome</name>
    <dbReference type="NCBI Taxonomy" id="449393"/>
    <lineage>
        <taxon>unclassified sequences</taxon>
        <taxon>metagenomes</taxon>
        <taxon>ecological metagenomes</taxon>
    </lineage>
</organism>
<dbReference type="InterPro" id="IPR033942">
    <property type="entry name" value="IMPase"/>
</dbReference>
<dbReference type="GO" id="GO:0007165">
    <property type="term" value="P:signal transduction"/>
    <property type="evidence" value="ECO:0007669"/>
    <property type="project" value="TreeGrafter"/>
</dbReference>
<evidence type="ECO:0000256" key="3">
    <source>
        <dbReference type="ARBA" id="ARBA00009759"/>
    </source>
</evidence>
<dbReference type="GO" id="GO:0008934">
    <property type="term" value="F:inositol monophosphate 1-phosphatase activity"/>
    <property type="evidence" value="ECO:0007669"/>
    <property type="project" value="InterPro"/>
</dbReference>
<dbReference type="PROSITE" id="PS00630">
    <property type="entry name" value="IMP_2"/>
    <property type="match status" value="1"/>
</dbReference>
<keyword evidence="5" id="KW-0479">Metal-binding</keyword>
<comment type="catalytic activity">
    <reaction evidence="1">
        <text>a myo-inositol phosphate + H2O = myo-inositol + phosphate</text>
        <dbReference type="Rhea" id="RHEA:24056"/>
        <dbReference type="ChEBI" id="CHEBI:15377"/>
        <dbReference type="ChEBI" id="CHEBI:17268"/>
        <dbReference type="ChEBI" id="CHEBI:43474"/>
        <dbReference type="ChEBI" id="CHEBI:84139"/>
        <dbReference type="EC" id="3.1.3.25"/>
    </reaction>
</comment>
<sequence length="262" mass="28379">MSNSEATLLLAICTELAMTGGKRAYAGRRAGLKDVQTKTTSTDMVTEFDKATEKYIVDEIRSRRPDDSIIGEEGGSHSGNSNYTWCIDPIDGTTNFLYALPSWSVSIGISDEKGPLVGVVYIPALDEMFSATRGGGAFLNGEQIRCNEITDISKALVCTGFSYSPEHRTVQSKRVSTFIHKVRDIRRLGAASVDICFVACGRVDAYFEENLHSWDIAAAELIAIEAGARSGDFHGGISSPAEIMIACPRIFEALSDLVCESN</sequence>
<dbReference type="GO" id="GO:0046854">
    <property type="term" value="P:phosphatidylinositol phosphate biosynthetic process"/>
    <property type="evidence" value="ECO:0007669"/>
    <property type="project" value="InterPro"/>
</dbReference>
<dbReference type="Gene3D" id="3.40.190.80">
    <property type="match status" value="1"/>
</dbReference>
<dbReference type="GO" id="GO:0046872">
    <property type="term" value="F:metal ion binding"/>
    <property type="evidence" value="ECO:0007669"/>
    <property type="project" value="UniProtKB-KW"/>
</dbReference>
<evidence type="ECO:0000256" key="4">
    <source>
        <dbReference type="ARBA" id="ARBA00013106"/>
    </source>
</evidence>
<dbReference type="InterPro" id="IPR000760">
    <property type="entry name" value="Inositol_monophosphatase-like"/>
</dbReference>
<evidence type="ECO:0000313" key="8">
    <source>
        <dbReference type="EMBL" id="CAB4530133.1"/>
    </source>
</evidence>
<evidence type="ECO:0000256" key="7">
    <source>
        <dbReference type="ARBA" id="ARBA00022842"/>
    </source>
</evidence>
<dbReference type="Gene3D" id="3.30.540.10">
    <property type="entry name" value="Fructose-1,6-Bisphosphatase, subunit A, domain 1"/>
    <property type="match status" value="1"/>
</dbReference>
<gene>
    <name evidence="8" type="ORF">UFOPK1353_00135</name>
    <name evidence="9" type="ORF">UFOPK3026_00231</name>
</gene>
<evidence type="ECO:0000313" key="9">
    <source>
        <dbReference type="EMBL" id="CAB4795559.1"/>
    </source>
</evidence>
<dbReference type="InterPro" id="IPR020583">
    <property type="entry name" value="Inositol_monoP_metal-BS"/>
</dbReference>
<comment type="similarity">
    <text evidence="3">Belongs to the inositol monophosphatase superfamily.</text>
</comment>
<dbReference type="PANTHER" id="PTHR20854">
    <property type="entry name" value="INOSITOL MONOPHOSPHATASE"/>
    <property type="match status" value="1"/>
</dbReference>
<keyword evidence="6" id="KW-0378">Hydrolase</keyword>
<dbReference type="GO" id="GO:0006020">
    <property type="term" value="P:inositol metabolic process"/>
    <property type="evidence" value="ECO:0007669"/>
    <property type="project" value="TreeGrafter"/>
</dbReference>
<reference evidence="8" key="1">
    <citation type="submission" date="2020-05" db="EMBL/GenBank/DDBJ databases">
        <authorList>
            <person name="Chiriac C."/>
            <person name="Salcher M."/>
            <person name="Ghai R."/>
            <person name="Kavagutti S V."/>
        </authorList>
    </citation>
    <scope>NUCLEOTIDE SEQUENCE</scope>
</reference>
<dbReference type="FunFam" id="3.30.540.10:FF:000003">
    <property type="entry name" value="Inositol-1-monophosphatase"/>
    <property type="match status" value="1"/>
</dbReference>